<evidence type="ECO:0000256" key="2">
    <source>
        <dbReference type="ARBA" id="ARBA00022692"/>
    </source>
</evidence>
<feature type="compositionally biased region" description="Low complexity" evidence="5">
    <location>
        <begin position="112"/>
        <end position="134"/>
    </location>
</feature>
<protein>
    <submittedName>
        <fullName evidence="7">TonB family protein</fullName>
    </submittedName>
</protein>
<dbReference type="GO" id="GO:0016020">
    <property type="term" value="C:membrane"/>
    <property type="evidence" value="ECO:0007669"/>
    <property type="project" value="UniProtKB-SubCell"/>
</dbReference>
<keyword evidence="8" id="KW-1185">Reference proteome</keyword>
<keyword evidence="3" id="KW-1133">Transmembrane helix</keyword>
<proteinExistence type="predicted"/>
<reference evidence="7 8" key="1">
    <citation type="submission" date="2020-08" db="EMBL/GenBank/DDBJ databases">
        <title>Genomic Encyclopedia of Type Strains, Phase IV (KMG-IV): sequencing the most valuable type-strain genomes for metagenomic binning, comparative biology and taxonomic classification.</title>
        <authorList>
            <person name="Goeker M."/>
        </authorList>
    </citation>
    <scope>NUCLEOTIDE SEQUENCE [LARGE SCALE GENOMIC DNA]</scope>
    <source>
        <strain evidence="7 8">DSM 103733</strain>
    </source>
</reference>
<dbReference type="Proteomes" id="UP000538666">
    <property type="component" value="Unassembled WGS sequence"/>
</dbReference>
<evidence type="ECO:0000256" key="5">
    <source>
        <dbReference type="SAM" id="MobiDB-lite"/>
    </source>
</evidence>
<evidence type="ECO:0000313" key="7">
    <source>
        <dbReference type="EMBL" id="MBB6142088.1"/>
    </source>
</evidence>
<keyword evidence="4" id="KW-0472">Membrane</keyword>
<keyword evidence="2" id="KW-0812">Transmembrane</keyword>
<dbReference type="InterPro" id="IPR006260">
    <property type="entry name" value="TonB/TolA_C"/>
</dbReference>
<organism evidence="7 8">
    <name type="scientific">Silvibacterium bohemicum</name>
    <dbReference type="NCBI Taxonomy" id="1577686"/>
    <lineage>
        <taxon>Bacteria</taxon>
        <taxon>Pseudomonadati</taxon>
        <taxon>Acidobacteriota</taxon>
        <taxon>Terriglobia</taxon>
        <taxon>Terriglobales</taxon>
        <taxon>Acidobacteriaceae</taxon>
        <taxon>Silvibacterium</taxon>
    </lineage>
</organism>
<evidence type="ECO:0000259" key="6">
    <source>
        <dbReference type="Pfam" id="PF03544"/>
    </source>
</evidence>
<evidence type="ECO:0000256" key="1">
    <source>
        <dbReference type="ARBA" id="ARBA00004167"/>
    </source>
</evidence>
<dbReference type="Gene3D" id="3.30.1150.10">
    <property type="match status" value="1"/>
</dbReference>
<feature type="domain" description="TonB C-terminal" evidence="6">
    <location>
        <begin position="162"/>
        <end position="216"/>
    </location>
</feature>
<dbReference type="GO" id="GO:0055085">
    <property type="term" value="P:transmembrane transport"/>
    <property type="evidence" value="ECO:0007669"/>
    <property type="project" value="InterPro"/>
</dbReference>
<dbReference type="RefSeq" id="WP_050057362.1">
    <property type="nucleotide sequence ID" value="NZ_JACHEK010000001.1"/>
</dbReference>
<evidence type="ECO:0000256" key="3">
    <source>
        <dbReference type="ARBA" id="ARBA00022989"/>
    </source>
</evidence>
<comment type="caution">
    <text evidence="7">The sequence shown here is derived from an EMBL/GenBank/DDBJ whole genome shotgun (WGS) entry which is preliminary data.</text>
</comment>
<dbReference type="NCBIfam" id="TIGR01352">
    <property type="entry name" value="tonB_Cterm"/>
    <property type="match status" value="1"/>
</dbReference>
<dbReference type="EMBL" id="JACHEK010000001">
    <property type="protein sequence ID" value="MBB6142088.1"/>
    <property type="molecule type" value="Genomic_DNA"/>
</dbReference>
<dbReference type="SUPFAM" id="SSF74653">
    <property type="entry name" value="TolA/TonB C-terminal domain"/>
    <property type="match status" value="1"/>
</dbReference>
<comment type="subcellular location">
    <subcellularLocation>
        <location evidence="1">Membrane</location>
        <topology evidence="1">Single-pass membrane protein</topology>
    </subcellularLocation>
</comment>
<dbReference type="Pfam" id="PF03544">
    <property type="entry name" value="TonB_C"/>
    <property type="match status" value="1"/>
</dbReference>
<feature type="region of interest" description="Disordered" evidence="5">
    <location>
        <begin position="108"/>
        <end position="151"/>
    </location>
</feature>
<dbReference type="AlphaFoldDB" id="A0A841JUI5"/>
<accession>A0A841JUI5</accession>
<evidence type="ECO:0000313" key="8">
    <source>
        <dbReference type="Proteomes" id="UP000538666"/>
    </source>
</evidence>
<sequence length="230" mass="24336">MANEENHQIEEQAKPVTGSHAAAGPWISFAAHAGLLALLILGGHHAWKVRPASSRGGHPAVLLYWKDGMGTGAVQMHVTGKLNVSPAKKKTETTPLARKKEPALIEAKTKDGQVQASQAGSSNSNSQSQISGAGTSSQDLNPAFPVYSPNPPVRDRGLLPNEETNVVVDVNVSAQGEVLDEKLVRGLGNSIDQAILDTVRGWKFHPATLDGSPVASVSELVFPMSQRYQG</sequence>
<name>A0A841JUI5_9BACT</name>
<gene>
    <name evidence="7" type="ORF">HNQ77_000026</name>
</gene>
<dbReference type="InterPro" id="IPR037682">
    <property type="entry name" value="TonB_C"/>
</dbReference>
<evidence type="ECO:0000256" key="4">
    <source>
        <dbReference type="ARBA" id="ARBA00023136"/>
    </source>
</evidence>
<dbReference type="OrthoDB" id="9792439at2"/>